<dbReference type="PROSITE" id="PS51194">
    <property type="entry name" value="HELICASE_CTER"/>
    <property type="match status" value="1"/>
</dbReference>
<dbReference type="Gene3D" id="1.10.10.2130">
    <property type="entry name" value="DEAH helicase family, winged-helix domain"/>
    <property type="match status" value="1"/>
</dbReference>
<dbReference type="EMBL" id="KB520360">
    <property type="protein sequence ID" value="EMP38237.1"/>
    <property type="molecule type" value="Genomic_DNA"/>
</dbReference>
<dbReference type="AlphaFoldDB" id="M7CBZ7"/>
<protein>
    <recommendedName>
        <fullName evidence="1">RNA helicase</fullName>
        <ecNumber evidence="1">3.6.4.13</ecNumber>
    </recommendedName>
</protein>
<dbReference type="InterPro" id="IPR027417">
    <property type="entry name" value="P-loop_NTPase"/>
</dbReference>
<dbReference type="PANTHER" id="PTHR18934">
    <property type="entry name" value="ATP-DEPENDENT RNA HELICASE"/>
    <property type="match status" value="1"/>
</dbReference>
<evidence type="ECO:0000256" key="4">
    <source>
        <dbReference type="ARBA" id="ARBA00022806"/>
    </source>
</evidence>
<evidence type="ECO:0000313" key="9">
    <source>
        <dbReference type="Proteomes" id="UP000031443"/>
    </source>
</evidence>
<organism evidence="8 9">
    <name type="scientific">Chelonia mydas</name>
    <name type="common">Green sea-turtle</name>
    <name type="synonym">Chelonia agassizi</name>
    <dbReference type="NCBI Taxonomy" id="8469"/>
    <lineage>
        <taxon>Eukaryota</taxon>
        <taxon>Metazoa</taxon>
        <taxon>Chordata</taxon>
        <taxon>Craniata</taxon>
        <taxon>Vertebrata</taxon>
        <taxon>Euteleostomi</taxon>
        <taxon>Archelosauria</taxon>
        <taxon>Testudinata</taxon>
        <taxon>Testudines</taxon>
        <taxon>Cryptodira</taxon>
        <taxon>Durocryptodira</taxon>
        <taxon>Americhelydia</taxon>
        <taxon>Chelonioidea</taxon>
        <taxon>Cheloniidae</taxon>
        <taxon>Chelonia</taxon>
    </lineage>
</organism>
<dbReference type="SMART" id="SM00847">
    <property type="entry name" value="HA2"/>
    <property type="match status" value="1"/>
</dbReference>
<keyword evidence="4 8" id="KW-0347">Helicase</keyword>
<dbReference type="SMART" id="SM00490">
    <property type="entry name" value="HELICc"/>
    <property type="match status" value="1"/>
</dbReference>
<dbReference type="GO" id="GO:0003724">
    <property type="term" value="F:RNA helicase activity"/>
    <property type="evidence" value="ECO:0007669"/>
    <property type="project" value="UniProtKB-EC"/>
</dbReference>
<dbReference type="Gene3D" id="3.40.50.300">
    <property type="entry name" value="P-loop containing nucleotide triphosphate hydrolases"/>
    <property type="match status" value="1"/>
</dbReference>
<evidence type="ECO:0000256" key="1">
    <source>
        <dbReference type="ARBA" id="ARBA00012552"/>
    </source>
</evidence>
<gene>
    <name evidence="8" type="ORF">UY3_04580</name>
</gene>
<keyword evidence="5" id="KW-0067">ATP-binding</keyword>
<dbReference type="FunFam" id="1.10.10.2130:FF:000001">
    <property type="entry name" value="Pre-mRNA-splicing factor ATP-dependent RNA helicase"/>
    <property type="match status" value="1"/>
</dbReference>
<dbReference type="InterPro" id="IPR011709">
    <property type="entry name" value="DEAD-box_helicase_OB_fold"/>
</dbReference>
<dbReference type="InterPro" id="IPR001650">
    <property type="entry name" value="Helicase_C-like"/>
</dbReference>
<dbReference type="Gene3D" id="3.30.870.10">
    <property type="entry name" value="Endonuclease Chain A"/>
    <property type="match status" value="2"/>
</dbReference>
<dbReference type="InterPro" id="IPR007502">
    <property type="entry name" value="Helicase-assoc_dom"/>
</dbReference>
<dbReference type="GO" id="GO:0005524">
    <property type="term" value="F:ATP binding"/>
    <property type="evidence" value="ECO:0007669"/>
    <property type="project" value="UniProtKB-KW"/>
</dbReference>
<dbReference type="Pfam" id="PF21010">
    <property type="entry name" value="HA2_C"/>
    <property type="match status" value="1"/>
</dbReference>
<dbReference type="GO" id="GO:0003723">
    <property type="term" value="F:RNA binding"/>
    <property type="evidence" value="ECO:0007669"/>
    <property type="project" value="TreeGrafter"/>
</dbReference>
<keyword evidence="9" id="KW-1185">Reference proteome</keyword>
<keyword evidence="3" id="KW-0378">Hydrolase</keyword>
<comment type="catalytic activity">
    <reaction evidence="6">
        <text>ATP + H2O = ADP + phosphate + H(+)</text>
        <dbReference type="Rhea" id="RHEA:13065"/>
        <dbReference type="ChEBI" id="CHEBI:15377"/>
        <dbReference type="ChEBI" id="CHEBI:15378"/>
        <dbReference type="ChEBI" id="CHEBI:30616"/>
        <dbReference type="ChEBI" id="CHEBI:43474"/>
        <dbReference type="ChEBI" id="CHEBI:456216"/>
        <dbReference type="EC" id="3.6.4.13"/>
    </reaction>
</comment>
<evidence type="ECO:0000256" key="2">
    <source>
        <dbReference type="ARBA" id="ARBA00022741"/>
    </source>
</evidence>
<evidence type="ECO:0000256" key="6">
    <source>
        <dbReference type="ARBA" id="ARBA00047984"/>
    </source>
</evidence>
<dbReference type="SUPFAM" id="SSF56024">
    <property type="entry name" value="Phospholipase D/nuclease"/>
    <property type="match status" value="1"/>
</dbReference>
<accession>M7CBZ7</accession>
<evidence type="ECO:0000256" key="3">
    <source>
        <dbReference type="ARBA" id="ARBA00022801"/>
    </source>
</evidence>
<dbReference type="GO" id="GO:0016787">
    <property type="term" value="F:hydrolase activity"/>
    <property type="evidence" value="ECO:0007669"/>
    <property type="project" value="UniProtKB-KW"/>
</dbReference>
<keyword evidence="2" id="KW-0547">Nucleotide-binding</keyword>
<name>M7CBZ7_CHEMY</name>
<dbReference type="Pfam" id="PF07894">
    <property type="entry name" value="SACK1"/>
    <property type="match status" value="2"/>
</dbReference>
<feature type="non-terminal residue" evidence="8">
    <location>
        <position position="1"/>
    </location>
</feature>
<dbReference type="STRING" id="8469.M7CBZ7"/>
<dbReference type="Pfam" id="PF07717">
    <property type="entry name" value="OB_NTP_bind"/>
    <property type="match status" value="1"/>
</dbReference>
<feature type="domain" description="Helicase C-terminal" evidence="7">
    <location>
        <begin position="243"/>
        <end position="405"/>
    </location>
</feature>
<evidence type="ECO:0000313" key="8">
    <source>
        <dbReference type="EMBL" id="EMP38237.1"/>
    </source>
</evidence>
<reference evidence="9" key="1">
    <citation type="journal article" date="2013" name="Nat. Genet.">
        <title>The draft genomes of soft-shell turtle and green sea turtle yield insights into the development and evolution of the turtle-specific body plan.</title>
        <authorList>
            <person name="Wang Z."/>
            <person name="Pascual-Anaya J."/>
            <person name="Zadissa A."/>
            <person name="Li W."/>
            <person name="Niimura Y."/>
            <person name="Huang Z."/>
            <person name="Li C."/>
            <person name="White S."/>
            <person name="Xiong Z."/>
            <person name="Fang D."/>
            <person name="Wang B."/>
            <person name="Ming Y."/>
            <person name="Chen Y."/>
            <person name="Zheng Y."/>
            <person name="Kuraku S."/>
            <person name="Pignatelli M."/>
            <person name="Herrero J."/>
            <person name="Beal K."/>
            <person name="Nozawa M."/>
            <person name="Li Q."/>
            <person name="Wang J."/>
            <person name="Zhang H."/>
            <person name="Yu L."/>
            <person name="Shigenobu S."/>
            <person name="Wang J."/>
            <person name="Liu J."/>
            <person name="Flicek P."/>
            <person name="Searle S."/>
            <person name="Wang J."/>
            <person name="Kuratani S."/>
            <person name="Yin Y."/>
            <person name="Aken B."/>
            <person name="Zhang G."/>
            <person name="Irie N."/>
        </authorList>
    </citation>
    <scope>NUCLEOTIDE SEQUENCE [LARGE SCALE GENOMIC DNA]</scope>
</reference>
<dbReference type="Proteomes" id="UP000031443">
    <property type="component" value="Unassembled WGS sequence"/>
</dbReference>
<dbReference type="CDD" id="cd18791">
    <property type="entry name" value="SF2_C_RHA"/>
    <property type="match status" value="1"/>
</dbReference>
<proteinExistence type="predicted"/>
<dbReference type="GO" id="GO:0071013">
    <property type="term" value="C:catalytic step 2 spliceosome"/>
    <property type="evidence" value="ECO:0007669"/>
    <property type="project" value="TreeGrafter"/>
</dbReference>
<evidence type="ECO:0000259" key="7">
    <source>
        <dbReference type="PROSITE" id="PS51194"/>
    </source>
</evidence>
<dbReference type="InterPro" id="IPR042035">
    <property type="entry name" value="DEAH_win-hel_dom"/>
</dbReference>
<dbReference type="Pfam" id="PF00271">
    <property type="entry name" value="Helicase_C"/>
    <property type="match status" value="1"/>
</dbReference>
<dbReference type="EC" id="3.6.4.13" evidence="1"/>
<dbReference type="PANTHER" id="PTHR18934:SF136">
    <property type="entry name" value="ATP-DEPENDENT RNA HELICASE DHX35-RELATED"/>
    <property type="match status" value="1"/>
</dbReference>
<evidence type="ECO:0000256" key="5">
    <source>
        <dbReference type="ARBA" id="ARBA00022840"/>
    </source>
</evidence>
<dbReference type="SUPFAM" id="SSF52540">
    <property type="entry name" value="P-loop containing nucleoside triphosphate hydrolases"/>
    <property type="match status" value="1"/>
</dbReference>
<dbReference type="InterPro" id="IPR012461">
    <property type="entry name" value="SACK1"/>
</dbReference>
<sequence>RGLARVEALFQPSFGETIYSCKEAVRRQIRSAREVIAVVMDTFTDIDIFKDLQEACSKWKVSVYILLDRASFPHFLKMCRNLGVDPEQEKLMRVRTISGNTYCTSFTWTDGKLSSSNILILSGPAVAHFDLEFRILFARSKPINPKLSSSCKKSGMFDQLLRRTKASSDWMKENFLRMEFFYLRAFIENMRKKQNFLIASREAKCESNIVMQASPPLTEKNISAVMRPRWSIESPVPDYVKSTVETVMKIHQSESDGDILAFLTGQEEVETIVSMLIEQARVLSRSGMKKHLRVLPMYAGLPSSEQMKVFERVSQSVRKVIVATNIAETSITINGIAFVIDCGFVKLRAYNPKTAIECLVVVPVSKASANQRAGQEDFEKLPQSTVPEMQRSNLAPVILQLKALGIDNVLRFPFLSPPPAQSMVQALELLYALGGNFGCSQEILSIAAMMQIQNIFMFPPNQKAQAIRKHRKFAVEEGDHLTMLNVYEAFIKHSKNSQWCQEHFLNYKGLVRATTVREQLKKLLVKFKVPKKSSEGDPDPVLRCIVSGFFANAAKCHSTGAYRTIRDDQELHIHPTSVLYAEKPPRWVIYNEVIQTSRYYMRDVTAIESTWLLELAPHFYQEGTVRTRHRHQMVSLLY</sequence>